<evidence type="ECO:0000259" key="1">
    <source>
        <dbReference type="PROSITE" id="PS50995"/>
    </source>
</evidence>
<dbReference type="SMART" id="SM00347">
    <property type="entry name" value="HTH_MARR"/>
    <property type="match status" value="1"/>
</dbReference>
<dbReference type="InterPro" id="IPR039422">
    <property type="entry name" value="MarR/SlyA-like"/>
</dbReference>
<sequence length="146" mass="15948">MEQLPSWLLTQTAAFAGRLVSEGFASTGGRGYHYRVLTSLHVDGPTSQAGLGRRTGIFPSDMVATLNELQALGFTMRSVDKSDKRRYLISITPAGVERAEELSAAAEKIQDALLAPLDDDERHQLTALLGKLYAHHRQGFPPLPMT</sequence>
<dbReference type="RefSeq" id="WP_203734567.1">
    <property type="nucleotide sequence ID" value="NZ_BAAATX010000019.1"/>
</dbReference>
<evidence type="ECO:0000313" key="3">
    <source>
        <dbReference type="Proteomes" id="UP000637628"/>
    </source>
</evidence>
<dbReference type="PRINTS" id="PR00598">
    <property type="entry name" value="HTHMARR"/>
</dbReference>
<dbReference type="SUPFAM" id="SSF46785">
    <property type="entry name" value="Winged helix' DNA-binding domain"/>
    <property type="match status" value="1"/>
</dbReference>
<dbReference type="InterPro" id="IPR000835">
    <property type="entry name" value="HTH_MarR-typ"/>
</dbReference>
<keyword evidence="3" id="KW-1185">Reference proteome</keyword>
<dbReference type="Gene3D" id="1.10.10.10">
    <property type="entry name" value="Winged helix-like DNA-binding domain superfamily/Winged helix DNA-binding domain"/>
    <property type="match status" value="1"/>
</dbReference>
<evidence type="ECO:0000313" key="2">
    <source>
        <dbReference type="EMBL" id="GIE06718.1"/>
    </source>
</evidence>
<gene>
    <name evidence="2" type="ORF">Adu01nite_80680</name>
</gene>
<proteinExistence type="predicted"/>
<feature type="domain" description="HTH marR-type" evidence="1">
    <location>
        <begin position="1"/>
        <end position="134"/>
    </location>
</feature>
<accession>A0ABQ3ZA57</accession>
<dbReference type="PROSITE" id="PS50995">
    <property type="entry name" value="HTH_MARR_2"/>
    <property type="match status" value="1"/>
</dbReference>
<dbReference type="EMBL" id="BOML01000066">
    <property type="protein sequence ID" value="GIE06718.1"/>
    <property type="molecule type" value="Genomic_DNA"/>
</dbReference>
<organism evidence="2 3">
    <name type="scientific">Paractinoplanes durhamensis</name>
    <dbReference type="NCBI Taxonomy" id="113563"/>
    <lineage>
        <taxon>Bacteria</taxon>
        <taxon>Bacillati</taxon>
        <taxon>Actinomycetota</taxon>
        <taxon>Actinomycetes</taxon>
        <taxon>Micromonosporales</taxon>
        <taxon>Micromonosporaceae</taxon>
        <taxon>Paractinoplanes</taxon>
    </lineage>
</organism>
<dbReference type="PANTHER" id="PTHR33164:SF95">
    <property type="entry name" value="TRANSCRIPTIONAL REGULATOR"/>
    <property type="match status" value="1"/>
</dbReference>
<dbReference type="PANTHER" id="PTHR33164">
    <property type="entry name" value="TRANSCRIPTIONAL REGULATOR, MARR FAMILY"/>
    <property type="match status" value="1"/>
</dbReference>
<name>A0ABQ3ZA57_9ACTN</name>
<dbReference type="Proteomes" id="UP000637628">
    <property type="component" value="Unassembled WGS sequence"/>
</dbReference>
<dbReference type="InterPro" id="IPR036390">
    <property type="entry name" value="WH_DNA-bd_sf"/>
</dbReference>
<protein>
    <recommendedName>
        <fullName evidence="1">HTH marR-type domain-containing protein</fullName>
    </recommendedName>
</protein>
<reference evidence="2 3" key="1">
    <citation type="submission" date="2021-01" db="EMBL/GenBank/DDBJ databases">
        <title>Whole genome shotgun sequence of Actinoplanes durhamensis NBRC 14914.</title>
        <authorList>
            <person name="Komaki H."/>
            <person name="Tamura T."/>
        </authorList>
    </citation>
    <scope>NUCLEOTIDE SEQUENCE [LARGE SCALE GENOMIC DNA]</scope>
    <source>
        <strain evidence="2 3">NBRC 14914</strain>
    </source>
</reference>
<dbReference type="InterPro" id="IPR036388">
    <property type="entry name" value="WH-like_DNA-bd_sf"/>
</dbReference>
<comment type="caution">
    <text evidence="2">The sequence shown here is derived from an EMBL/GenBank/DDBJ whole genome shotgun (WGS) entry which is preliminary data.</text>
</comment>